<dbReference type="Pfam" id="PF24517">
    <property type="entry name" value="CBM96"/>
    <property type="match status" value="1"/>
</dbReference>
<dbReference type="InterPro" id="IPR032812">
    <property type="entry name" value="SbsA_Ig"/>
</dbReference>
<feature type="chain" id="PRO_5024359060" evidence="4">
    <location>
        <begin position="45"/>
        <end position="1117"/>
    </location>
</feature>
<dbReference type="GO" id="GO:0005576">
    <property type="term" value="C:extracellular region"/>
    <property type="evidence" value="ECO:0007669"/>
    <property type="project" value="UniProtKB-SubCell"/>
</dbReference>
<dbReference type="Proteomes" id="UP000334990">
    <property type="component" value="Unassembled WGS sequence"/>
</dbReference>
<dbReference type="AlphaFoldDB" id="A0A5M3W6Q0"/>
<evidence type="ECO:0000256" key="2">
    <source>
        <dbReference type="ARBA" id="ARBA00022525"/>
    </source>
</evidence>
<comment type="subcellular location">
    <subcellularLocation>
        <location evidence="1">Secreted</location>
    </subcellularLocation>
</comment>
<keyword evidence="8" id="KW-1185">Reference proteome</keyword>
<keyword evidence="3 4" id="KW-0732">Signal</keyword>
<dbReference type="Gene3D" id="2.60.40.1220">
    <property type="match status" value="1"/>
</dbReference>
<evidence type="ECO:0000256" key="1">
    <source>
        <dbReference type="ARBA" id="ARBA00004613"/>
    </source>
</evidence>
<feature type="domain" description="SbsA Ig-like" evidence="5">
    <location>
        <begin position="590"/>
        <end position="688"/>
    </location>
</feature>
<dbReference type="InterPro" id="IPR014755">
    <property type="entry name" value="Cu-Rt/internalin_Ig-like"/>
</dbReference>
<name>A0A5M3W6Q0_9ACTN</name>
<comment type="caution">
    <text evidence="7">The sequence shown here is derived from an EMBL/GenBank/DDBJ whole genome shotgun (WGS) entry which is preliminary data.</text>
</comment>
<gene>
    <name evidence="7" type="ORF">Acor_65340</name>
</gene>
<feature type="domain" description="Carbohydrate-binding module family 96" evidence="6">
    <location>
        <begin position="1016"/>
        <end position="1093"/>
    </location>
</feature>
<dbReference type="OrthoDB" id="3543639at2"/>
<accession>A0A5M3W6Q0</accession>
<proteinExistence type="predicted"/>
<dbReference type="NCBIfam" id="NF033679">
    <property type="entry name" value="DNRLRE_dom"/>
    <property type="match status" value="2"/>
</dbReference>
<organism evidence="7 8">
    <name type="scientific">Acrocarpospora corrugata</name>
    <dbReference type="NCBI Taxonomy" id="35763"/>
    <lineage>
        <taxon>Bacteria</taxon>
        <taxon>Bacillati</taxon>
        <taxon>Actinomycetota</taxon>
        <taxon>Actinomycetes</taxon>
        <taxon>Streptosporangiales</taxon>
        <taxon>Streptosporangiaceae</taxon>
        <taxon>Acrocarpospora</taxon>
    </lineage>
</organism>
<evidence type="ECO:0000256" key="4">
    <source>
        <dbReference type="SAM" id="SignalP"/>
    </source>
</evidence>
<dbReference type="Gene3D" id="2.60.120.200">
    <property type="match status" value="1"/>
</dbReference>
<evidence type="ECO:0000259" key="5">
    <source>
        <dbReference type="Pfam" id="PF13205"/>
    </source>
</evidence>
<keyword evidence="2" id="KW-0964">Secreted</keyword>
<evidence type="ECO:0000313" key="7">
    <source>
        <dbReference type="EMBL" id="GES04466.1"/>
    </source>
</evidence>
<evidence type="ECO:0000313" key="8">
    <source>
        <dbReference type="Proteomes" id="UP000334990"/>
    </source>
</evidence>
<dbReference type="RefSeq" id="WP_155340561.1">
    <property type="nucleotide sequence ID" value="NZ_BAAABN010000083.1"/>
</dbReference>
<protein>
    <submittedName>
        <fullName evidence="7">Uncharacterized protein</fullName>
    </submittedName>
</protein>
<reference evidence="7 8" key="1">
    <citation type="submission" date="2019-10" db="EMBL/GenBank/DDBJ databases">
        <title>Whole genome shotgun sequence of Acrocarpospora corrugata NBRC 13972.</title>
        <authorList>
            <person name="Ichikawa N."/>
            <person name="Kimura A."/>
            <person name="Kitahashi Y."/>
            <person name="Komaki H."/>
            <person name="Oguchi A."/>
        </authorList>
    </citation>
    <scope>NUCLEOTIDE SEQUENCE [LARGE SCALE GENOMIC DNA]</scope>
    <source>
        <strain evidence="7 8">NBRC 13972</strain>
    </source>
</reference>
<dbReference type="EMBL" id="BLAD01000082">
    <property type="protein sequence ID" value="GES04466.1"/>
    <property type="molecule type" value="Genomic_DNA"/>
</dbReference>
<sequence length="1117" mass="118456">MSLTAMGQRPSASPHRRKARGFLIPVLAASVTLAAGLSPVPAQAAPLPPLRLAGAPEPKPPAEGGLVVDKFIASARTKATKAGERVEIPEHRTESSTVYANPDGKTLRMELYTEPIRVKKGDGFAPIDTTLIQRDGVIEPKAVQGELALSTGGDRTLLRSDSERSAASVSAPSKLPKPVLKGNTATYRSAYGQGVDLQVTATATGFRQEIVIGSRPSGPLRFRLPVDLPEGMSFTADAASRPSLMSGGEKILDLRPGMLLDAAAEAPAAPIDGGRLGKAAVTLEPGASTLVYAPDPAFLADPAVTFPVTLMAVDSDWWEPDISDGGSDTFINNDAWTYSADGFNLDRILVGKSNSGSVRWRSYLKFPDIPHDSPLRQGTVQNADLTLWNHLSNSCGDAVGSGVIARRITSPWDELSLQWSAQPTVTNAGSDDELGAYSPDCALGGWAAKEWFLIHSVNGIVQEWADGAPNYGFQLTAGNENDLTNWRRYRTQEYTCCSPGAHPPKLTVDFEPGQRLRLMFGFDQRPSGLPTYDEAAANALEPGDEDLPPMTVADSIEHDDAPGVAYEVRRNNLEPLEGGEWSAMDPEVGDDQPPAVVAVSPVADSTQVPVDQQVTVTFSEPVDEATFKLKTAAGVPVAGTTAVDEARLQLTFTPGAPLAEGTVFTAEVAGAMDLWENTLPTHTWSFTTVDGGERGRWRFDEGEGETAADSSGRGKDATLSGTANWITGKAGNAVSNTQAEAFAAARAEAVRLGKAVEVAGATTATSVTRAEPDGKRFTTTITSGPTRTRVGGAWMPIDTSLVDHGDALKPRAIASGASLEVSSGGSGAFVTMTANGKSYALRWPSPLPRPTVEGNVATFADAAGAGADLVVTVLPTGFRHDVLLRERPDKPLELRIGVENTGLRLSEGRGGRLLLTGRNDKVVASAPRPVMWDGRADGRRQLAEDRAVDAEVVERAGRTELVLKPDHAWLSNPKTVYPVRIDPSTTLPLHQDVEVDSLSDEDWPGDPTGPFLLAGTQSGNLKYRVHLKFDTTGLPGSTVTAATLSLNNIDAPSCGNAVGAGIQVRRLTSTWDPDNVHWGNKPTSTTEDAQTVTKAINPNCATWPGLLQWNVTGMTQD</sequence>
<dbReference type="Pfam" id="PF13205">
    <property type="entry name" value="Big_5"/>
    <property type="match status" value="1"/>
</dbReference>
<dbReference type="InterPro" id="IPR055372">
    <property type="entry name" value="CBM96"/>
</dbReference>
<feature type="signal peptide" evidence="4">
    <location>
        <begin position="1"/>
        <end position="44"/>
    </location>
</feature>
<evidence type="ECO:0000259" key="6">
    <source>
        <dbReference type="Pfam" id="PF24517"/>
    </source>
</evidence>
<evidence type="ECO:0000256" key="3">
    <source>
        <dbReference type="ARBA" id="ARBA00022729"/>
    </source>
</evidence>